<evidence type="ECO:0000256" key="3">
    <source>
        <dbReference type="ARBA" id="ARBA00022989"/>
    </source>
</evidence>
<feature type="transmembrane region" description="Helical" evidence="6">
    <location>
        <begin position="32"/>
        <end position="58"/>
    </location>
</feature>
<feature type="region of interest" description="Disordered" evidence="5">
    <location>
        <begin position="445"/>
        <end position="464"/>
    </location>
</feature>
<evidence type="ECO:0000256" key="4">
    <source>
        <dbReference type="ARBA" id="ARBA00023136"/>
    </source>
</evidence>
<dbReference type="PANTHER" id="PTHR36985">
    <property type="entry name" value="TRANSLOCATION AND ASSEMBLY MODULE SUBUNIT TAMB"/>
    <property type="match status" value="1"/>
</dbReference>
<accession>A0A437RCT7</accession>
<reference evidence="8 9" key="1">
    <citation type="submission" date="2019-01" db="EMBL/GenBank/DDBJ databases">
        <authorList>
            <person name="Chen W.-M."/>
        </authorList>
    </citation>
    <scope>NUCLEOTIDE SEQUENCE [LARGE SCALE GENOMIC DNA]</scope>
    <source>
        <strain evidence="8 9">KYPY4</strain>
    </source>
</reference>
<keyword evidence="3 6" id="KW-1133">Transmembrane helix</keyword>
<sequence length="1443" mass="152932">MAADEAPRSPAAALTGAEPHAPARPVRTGLSLCVPVFAVALLLLLLVGAVAGGLRWMLATETGTTWLLQQLGGTVQAQGWRGALLGSGWQAERLRVQWDGGRQSVLIEDLKAEGLQWQWRPQPQAWVGLRVGSLAARSVTLDTGPKKADSPPPKLPAALQQPLRLQVDRLALQRFVLGPTTPAAAAANAEMPPLLQDLLASGLHFRPEPGALHAIEQLQLQSHGVALQGSASLANAQPYTLKARATARPVFGEDSPAWAAVAQAEGPLETLAMRATLRGRAPPRGEAPALDLQAQLKPLQAWLLAGLDLRTEALDLAAITPQAPATRLSGSATLQGGAAGQPLLARVNLDNGLPGRWNEGRLPLRRVQLEAAGSLQQPGRVALPRFELLLADATASAGRYSGSAVWQGTTLTLESQLQDLAPQRIDSRAAAMTLTGPLALTLRGLPSPDPRAAPPAAGDKTAGPGITWKLDLQGRLEASPLPVQVQLEGSADDQRLVLRRATAQAGRAEASLTATLQRLPAGDWQLATSGSVTDFDPVPWWPGEAGSAWRQGPHRLSGGWQFDVRLPRKAETLKPLVLAQRLAGNGALRVRESMIAGVAMSADVSLGYTQAAAPVPAVLRAELQLGGNALRLEARGDPLGEGASDRWSAEIDAASLGTLGPLARLVPALAAWAPTGGSIAAKASADGRWPAMRTEGQASLQRLQLGALSVARGAATWQLASEGSQALSLQAELADIRRGTQRADLLRAKLSGTLADHKLQVLGAVPLMPPRWAEQMLALPQRQGTQAQLQGSGQWAPAAEGGGTWRGRLDRLTLGAWDGQANEAAPAAPAAAWLDTSNLRAELGFAPGGSLVAVKLSPGRVRLGDSVALRWDEVRADLRGDLPQVQLSADIEPFTLAPLLARLQPAMGWQGDLKLGARVNIRAAEKMDADLVFERSEGDLHLAGSEGTQLLGLTDFRVSLTAHEGQWQLVPVFKGRSLGELSGRVTAQTTPQARWPGPQAQLGGELRARVADVGIWGAWVPPGWRLAGQIETTAKLGGTVGQPSYDGELTAQGLAVRNLLAGVNVSEGQVRVKLAGDAATIERFTLKAGDGTATITGGATLGSSFKVLRAGLKLKAERLRVLGRVDRQLIASGEAAATMEGERLQLDGKFRIDEGLFDLSRSDAPSLDEDVTVRRADAPEETRTATEETKVRRNFALGVDVDLGEKLRVRGRGLDAGLRGQLRLTTPGGRLAVNGTITTEGGTYAAYGQKLDIERGILAFSGGYDNPRLDVLALRPNIDQRVGVAITGNVLTPRVRLYAEPELSDSEKLSWLVLGRAPDGLARNDTALLQRAAVALLSGEGEAPTDALMRSLGIDEVSLRQSDGDVRETVITVGKQLSRRWYLGYERGVNATTGTWQLIYRIAQRFTLRAQSGEESALDIIWTWRMQETPADAGMRKSTVTPP</sequence>
<proteinExistence type="predicted"/>
<keyword evidence="4 6" id="KW-0472">Membrane</keyword>
<evidence type="ECO:0000256" key="2">
    <source>
        <dbReference type="ARBA" id="ARBA00022692"/>
    </source>
</evidence>
<dbReference type="PANTHER" id="PTHR36985:SF1">
    <property type="entry name" value="TRANSLOCATION AND ASSEMBLY MODULE SUBUNIT TAMB"/>
    <property type="match status" value="1"/>
</dbReference>
<evidence type="ECO:0000256" key="6">
    <source>
        <dbReference type="SAM" id="Phobius"/>
    </source>
</evidence>
<feature type="region of interest" description="Disordered" evidence="5">
    <location>
        <begin position="1"/>
        <end position="23"/>
    </location>
</feature>
<dbReference type="Pfam" id="PF04357">
    <property type="entry name" value="TamB"/>
    <property type="match status" value="1"/>
</dbReference>
<dbReference type="GO" id="GO:0097347">
    <property type="term" value="C:TAM protein secretion complex"/>
    <property type="evidence" value="ECO:0007669"/>
    <property type="project" value="TreeGrafter"/>
</dbReference>
<keyword evidence="2 6" id="KW-0812">Transmembrane</keyword>
<dbReference type="EMBL" id="SACR01000005">
    <property type="protein sequence ID" value="RVU44560.1"/>
    <property type="molecule type" value="Genomic_DNA"/>
</dbReference>
<dbReference type="InterPro" id="IPR007452">
    <property type="entry name" value="TamB_C"/>
</dbReference>
<comment type="subcellular location">
    <subcellularLocation>
        <location evidence="1">Membrane</location>
        <topology evidence="1">Single-pass membrane protein</topology>
    </subcellularLocation>
</comment>
<name>A0A437RCT7_9BURK</name>
<evidence type="ECO:0000256" key="5">
    <source>
        <dbReference type="SAM" id="MobiDB-lite"/>
    </source>
</evidence>
<dbReference type="RefSeq" id="WP_128230105.1">
    <property type="nucleotide sequence ID" value="NZ_SACR01000005.1"/>
</dbReference>
<feature type="domain" description="Translocation and assembly module TamB C-terminal" evidence="7">
    <location>
        <begin position="1087"/>
        <end position="1425"/>
    </location>
</feature>
<comment type="caution">
    <text evidence="8">The sequence shown here is derived from an EMBL/GenBank/DDBJ whole genome shotgun (WGS) entry which is preliminary data.</text>
</comment>
<gene>
    <name evidence="8" type="ORF">EOE66_18030</name>
</gene>
<keyword evidence="9" id="KW-1185">Reference proteome</keyword>
<dbReference type="GO" id="GO:0005886">
    <property type="term" value="C:plasma membrane"/>
    <property type="evidence" value="ECO:0007669"/>
    <property type="project" value="InterPro"/>
</dbReference>
<dbReference type="GO" id="GO:0009306">
    <property type="term" value="P:protein secretion"/>
    <property type="evidence" value="ECO:0007669"/>
    <property type="project" value="InterPro"/>
</dbReference>
<evidence type="ECO:0000259" key="7">
    <source>
        <dbReference type="Pfam" id="PF04357"/>
    </source>
</evidence>
<organism evidence="8 9">
    <name type="scientific">Rubrivivax rivuli</name>
    <dbReference type="NCBI Taxonomy" id="1862385"/>
    <lineage>
        <taxon>Bacteria</taxon>
        <taxon>Pseudomonadati</taxon>
        <taxon>Pseudomonadota</taxon>
        <taxon>Betaproteobacteria</taxon>
        <taxon>Burkholderiales</taxon>
        <taxon>Sphaerotilaceae</taxon>
        <taxon>Rubrivivax</taxon>
    </lineage>
</organism>
<evidence type="ECO:0000313" key="8">
    <source>
        <dbReference type="EMBL" id="RVU44560.1"/>
    </source>
</evidence>
<dbReference type="OrthoDB" id="5288149at2"/>
<dbReference type="Proteomes" id="UP000285575">
    <property type="component" value="Unassembled WGS sequence"/>
</dbReference>
<protein>
    <submittedName>
        <fullName evidence="8">DUF490 domain-containing protein</fullName>
    </submittedName>
</protein>
<evidence type="ECO:0000256" key="1">
    <source>
        <dbReference type="ARBA" id="ARBA00004167"/>
    </source>
</evidence>
<evidence type="ECO:0000313" key="9">
    <source>
        <dbReference type="Proteomes" id="UP000285575"/>
    </source>
</evidence>
<feature type="compositionally biased region" description="Low complexity" evidence="5">
    <location>
        <begin position="1"/>
        <end position="13"/>
    </location>
</feature>